<protein>
    <recommendedName>
        <fullName evidence="6">DUF866-domain-containing protein</fullName>
    </recommendedName>
</protein>
<dbReference type="InterPro" id="IPR008584">
    <property type="entry name" value="CXXC_Zn-binding_euk"/>
</dbReference>
<gene>
    <name evidence="4" type="ORF">HK103_006624</name>
</gene>
<dbReference type="Proteomes" id="UP001210925">
    <property type="component" value="Unassembled WGS sequence"/>
</dbReference>
<evidence type="ECO:0008006" key="6">
    <source>
        <dbReference type="Google" id="ProtNLM"/>
    </source>
</evidence>
<proteinExistence type="inferred from homology"/>
<sequence>MPKYQLNWKAELSNITNLGIKNIDEFEWHFKLMCTNCHESNESVVTLKASDEVEQNNSRGVANLVMKCKFCKKEGTLDIERPTLKQYTLENSGKFQPLVVIEGRGWEPNGFAAEGEESGTVFDDIALDEDWVEYDEKQGESVEIMNIEYNVTKAKGK</sequence>
<evidence type="ECO:0000256" key="2">
    <source>
        <dbReference type="ARBA" id="ARBA00022723"/>
    </source>
</evidence>
<evidence type="ECO:0000256" key="1">
    <source>
        <dbReference type="ARBA" id="ARBA00007818"/>
    </source>
</evidence>
<name>A0AAD5UDT3_9FUNG</name>
<keyword evidence="2" id="KW-0479">Metal-binding</keyword>
<dbReference type="Pfam" id="PF05907">
    <property type="entry name" value="CXXC_Zn-b_euk"/>
    <property type="match status" value="1"/>
</dbReference>
<dbReference type="GO" id="GO:0008270">
    <property type="term" value="F:zinc ion binding"/>
    <property type="evidence" value="ECO:0007669"/>
    <property type="project" value="TreeGrafter"/>
</dbReference>
<dbReference type="EMBL" id="JADGKB010000072">
    <property type="protein sequence ID" value="KAJ3255081.1"/>
    <property type="molecule type" value="Genomic_DNA"/>
</dbReference>
<keyword evidence="5" id="KW-1185">Reference proteome</keyword>
<dbReference type="PANTHER" id="PTHR12857">
    <property type="entry name" value="CXXC MOTIF CONTAINING ZINC BINDING PROTEIN"/>
    <property type="match status" value="1"/>
</dbReference>
<keyword evidence="3" id="KW-0862">Zinc</keyword>
<reference evidence="4" key="1">
    <citation type="submission" date="2020-05" db="EMBL/GenBank/DDBJ databases">
        <title>Phylogenomic resolution of chytrid fungi.</title>
        <authorList>
            <person name="Stajich J.E."/>
            <person name="Amses K."/>
            <person name="Simmons R."/>
            <person name="Seto K."/>
            <person name="Myers J."/>
            <person name="Bonds A."/>
            <person name="Quandt C.A."/>
            <person name="Barry K."/>
            <person name="Liu P."/>
            <person name="Grigoriev I."/>
            <person name="Longcore J.E."/>
            <person name="James T.Y."/>
        </authorList>
    </citation>
    <scope>NUCLEOTIDE SEQUENCE</scope>
    <source>
        <strain evidence="4">PLAUS21</strain>
    </source>
</reference>
<dbReference type="PANTHER" id="PTHR12857:SF0">
    <property type="entry name" value="CXXC MOTIF CONTAINING ZINC BINDING PROTEIN"/>
    <property type="match status" value="1"/>
</dbReference>
<evidence type="ECO:0000256" key="3">
    <source>
        <dbReference type="ARBA" id="ARBA00022833"/>
    </source>
</evidence>
<comment type="caution">
    <text evidence="4">The sequence shown here is derived from an EMBL/GenBank/DDBJ whole genome shotgun (WGS) entry which is preliminary data.</text>
</comment>
<evidence type="ECO:0000313" key="4">
    <source>
        <dbReference type="EMBL" id="KAJ3255081.1"/>
    </source>
</evidence>
<organism evidence="4 5">
    <name type="scientific">Boothiomyces macroporosus</name>
    <dbReference type="NCBI Taxonomy" id="261099"/>
    <lineage>
        <taxon>Eukaryota</taxon>
        <taxon>Fungi</taxon>
        <taxon>Fungi incertae sedis</taxon>
        <taxon>Chytridiomycota</taxon>
        <taxon>Chytridiomycota incertae sedis</taxon>
        <taxon>Chytridiomycetes</taxon>
        <taxon>Rhizophydiales</taxon>
        <taxon>Terramycetaceae</taxon>
        <taxon>Boothiomyces</taxon>
    </lineage>
</organism>
<comment type="similarity">
    <text evidence="1">Belongs to the UPF0587 family.</text>
</comment>
<dbReference type="SUPFAM" id="SSF141678">
    <property type="entry name" value="MAL13P1.257-like"/>
    <property type="match status" value="1"/>
</dbReference>
<accession>A0AAD5UDT3</accession>
<dbReference type="AlphaFoldDB" id="A0AAD5UDT3"/>
<evidence type="ECO:0000313" key="5">
    <source>
        <dbReference type="Proteomes" id="UP001210925"/>
    </source>
</evidence>